<dbReference type="CDD" id="cd04873">
    <property type="entry name" value="ACT_UUR-ACR-like"/>
    <property type="match status" value="1"/>
</dbReference>
<reference evidence="4 5" key="1">
    <citation type="submission" date="2018-06" db="EMBL/GenBank/DDBJ databases">
        <title>The Genome of Cuscuta australis (Dodder) Provides Insight into the Evolution of Plant Parasitism.</title>
        <authorList>
            <person name="Liu H."/>
        </authorList>
    </citation>
    <scope>NUCLEOTIDE SEQUENCE [LARGE SCALE GENOMIC DNA]</scope>
    <source>
        <strain evidence="5">cv. Yunnan</strain>
        <tissue evidence="4">Vines</tissue>
    </source>
</reference>
<gene>
    <name evidence="4" type="ORF">DM860_016159</name>
</gene>
<dbReference type="Proteomes" id="UP000249390">
    <property type="component" value="Unassembled WGS sequence"/>
</dbReference>
<sequence>MVPRDEQKGDDNNNNLHEKMQLLRSVTNSQAMSETSIIRDASKYIEELKQKVETANQHMLLASSASIVSTDDNINYDINNNPSSSSPPKYSVEYLEKGFLVKVYSERSCPGLLVALLEAFEEMGLNVLEARVSSTDHFHLQALGGGESEEGDEDGRMNTEMVIEAISRVIKDWNENKGGDGDVE</sequence>
<dbReference type="GO" id="GO:0043565">
    <property type="term" value="F:sequence-specific DNA binding"/>
    <property type="evidence" value="ECO:0007669"/>
    <property type="project" value="TreeGrafter"/>
</dbReference>
<feature type="domain" description="Plant bHLH transcription factor ACT-like" evidence="3">
    <location>
        <begin position="91"/>
        <end position="171"/>
    </location>
</feature>
<evidence type="ECO:0000313" key="5">
    <source>
        <dbReference type="Proteomes" id="UP000249390"/>
    </source>
</evidence>
<evidence type="ECO:0000313" key="4">
    <source>
        <dbReference type="EMBL" id="RAL52310.1"/>
    </source>
</evidence>
<evidence type="ECO:0000259" key="3">
    <source>
        <dbReference type="Pfam" id="PF22754"/>
    </source>
</evidence>
<protein>
    <recommendedName>
        <fullName evidence="3">Plant bHLH transcription factor ACT-like domain-containing protein</fullName>
    </recommendedName>
</protein>
<dbReference type="AlphaFoldDB" id="A0A328E422"/>
<comment type="caution">
    <text evidence="4">The sequence shown here is derived from an EMBL/GenBank/DDBJ whole genome shotgun (WGS) entry which is preliminary data.</text>
</comment>
<proteinExistence type="predicted"/>
<keyword evidence="2" id="KW-0539">Nucleus</keyword>
<name>A0A328E422_9ASTE</name>
<evidence type="ECO:0000256" key="2">
    <source>
        <dbReference type="ARBA" id="ARBA00023242"/>
    </source>
</evidence>
<dbReference type="InterPro" id="IPR051358">
    <property type="entry name" value="TF_AMS/ICE1/BHLH6-like"/>
</dbReference>
<comment type="subcellular location">
    <subcellularLocation>
        <location evidence="1">Nucleus</location>
    </subcellularLocation>
</comment>
<dbReference type="Pfam" id="PF22754">
    <property type="entry name" value="bHLH-TF_ACT-like_plant"/>
    <property type="match status" value="1"/>
</dbReference>
<organism evidence="4 5">
    <name type="scientific">Cuscuta australis</name>
    <dbReference type="NCBI Taxonomy" id="267555"/>
    <lineage>
        <taxon>Eukaryota</taxon>
        <taxon>Viridiplantae</taxon>
        <taxon>Streptophyta</taxon>
        <taxon>Embryophyta</taxon>
        <taxon>Tracheophyta</taxon>
        <taxon>Spermatophyta</taxon>
        <taxon>Magnoliopsida</taxon>
        <taxon>eudicotyledons</taxon>
        <taxon>Gunneridae</taxon>
        <taxon>Pentapetalae</taxon>
        <taxon>asterids</taxon>
        <taxon>lamiids</taxon>
        <taxon>Solanales</taxon>
        <taxon>Convolvulaceae</taxon>
        <taxon>Cuscuteae</taxon>
        <taxon>Cuscuta</taxon>
        <taxon>Cuscuta subgen. Grammica</taxon>
        <taxon>Cuscuta sect. Cleistogrammica</taxon>
    </lineage>
</organism>
<evidence type="ECO:0000256" key="1">
    <source>
        <dbReference type="ARBA" id="ARBA00004123"/>
    </source>
</evidence>
<keyword evidence="5" id="KW-1185">Reference proteome</keyword>
<dbReference type="PANTHER" id="PTHR31945">
    <property type="entry name" value="TRANSCRIPTION FACTOR SCREAM2-RELATED"/>
    <property type="match status" value="1"/>
</dbReference>
<dbReference type="GO" id="GO:0003700">
    <property type="term" value="F:DNA-binding transcription factor activity"/>
    <property type="evidence" value="ECO:0007669"/>
    <property type="project" value="TreeGrafter"/>
</dbReference>
<dbReference type="EMBL" id="NQVE01000035">
    <property type="protein sequence ID" value="RAL52310.1"/>
    <property type="molecule type" value="Genomic_DNA"/>
</dbReference>
<dbReference type="GO" id="GO:0005634">
    <property type="term" value="C:nucleus"/>
    <property type="evidence" value="ECO:0007669"/>
    <property type="project" value="UniProtKB-SubCell"/>
</dbReference>
<dbReference type="PANTHER" id="PTHR31945:SF5">
    <property type="entry name" value="TRANSCRIPTION FACTOR SCREAM-LIKE PROTEIN"/>
    <property type="match status" value="1"/>
</dbReference>
<accession>A0A328E422</accession>
<dbReference type="InterPro" id="IPR054502">
    <property type="entry name" value="bHLH-TF_ACT-like_plant"/>
</dbReference>